<evidence type="ECO:0000313" key="2">
    <source>
        <dbReference type="Proteomes" id="UP000535182"/>
    </source>
</evidence>
<dbReference type="AlphaFoldDB" id="A0A9X0QDT3"/>
<protein>
    <submittedName>
        <fullName evidence="1">Uncharacterized protein</fullName>
    </submittedName>
</protein>
<accession>A0A9X0QDT3</accession>
<dbReference type="Proteomes" id="UP000535182">
    <property type="component" value="Unassembled WGS sequence"/>
</dbReference>
<gene>
    <name evidence="1" type="ORF">HDF14_002130</name>
</gene>
<comment type="caution">
    <text evidence="1">The sequence shown here is derived from an EMBL/GenBank/DDBJ whole genome shotgun (WGS) entry which is preliminary data.</text>
</comment>
<keyword evidence="2" id="KW-1185">Reference proteome</keyword>
<reference evidence="1 2" key="1">
    <citation type="submission" date="2020-08" db="EMBL/GenBank/DDBJ databases">
        <title>Genomic Encyclopedia of Type Strains, Phase IV (KMG-V): Genome sequencing to study the core and pangenomes of soil and plant-associated prokaryotes.</title>
        <authorList>
            <person name="Whitman W."/>
        </authorList>
    </citation>
    <scope>NUCLEOTIDE SEQUENCE [LARGE SCALE GENOMIC DNA]</scope>
    <source>
        <strain evidence="1 2">X5P2</strain>
    </source>
</reference>
<proteinExistence type="predicted"/>
<dbReference type="EMBL" id="JACHEB010000004">
    <property type="protein sequence ID" value="MBB5328520.1"/>
    <property type="molecule type" value="Genomic_DNA"/>
</dbReference>
<dbReference type="RefSeq" id="WP_183976072.1">
    <property type="nucleotide sequence ID" value="NZ_JACHEB010000004.1"/>
</dbReference>
<evidence type="ECO:0000313" key="1">
    <source>
        <dbReference type="EMBL" id="MBB5328520.1"/>
    </source>
</evidence>
<organism evidence="1 2">
    <name type="scientific">Tunturiibacter gelidiferens</name>
    <dbReference type="NCBI Taxonomy" id="3069689"/>
    <lineage>
        <taxon>Bacteria</taxon>
        <taxon>Pseudomonadati</taxon>
        <taxon>Acidobacteriota</taxon>
        <taxon>Terriglobia</taxon>
        <taxon>Terriglobales</taxon>
        <taxon>Acidobacteriaceae</taxon>
        <taxon>Tunturiibacter</taxon>
    </lineage>
</organism>
<name>A0A9X0QDT3_9BACT</name>
<sequence>MNLDTRLTISRFLTLAKPGQARLVAEEVRGKIAKGYVIVDNPSLMAERFANWPNTPSGVLKFTQKFGPLLSTSIVKGEFVIELKKWYGWHRLFRDTWNMTTPAKLPTLESMGISDIGELGRSVRLGEQSFLTFNSGSAELLVKDMWTLLDVCLATIPMERLRICKAPECQNPYFVAHHMKQTLCNAVVCKRWNINRLKLEYWDREKDTILSERQRKRKEEKNVPKKAR</sequence>